<organism evidence="1 2">
    <name type="scientific">Rhizobium phage RHph_Y2_6</name>
    <dbReference type="NCBI Taxonomy" id="2509576"/>
    <lineage>
        <taxon>Viruses</taxon>
        <taxon>Duplodnaviria</taxon>
        <taxon>Heunggongvirae</taxon>
        <taxon>Uroviricota</taxon>
        <taxon>Caudoviricetes</taxon>
        <taxon>Schitoviridae</taxon>
        <taxon>Demetervirinae</taxon>
        <taxon>Acanvirus</taxon>
        <taxon>Acanvirus Y26</taxon>
    </lineage>
</organism>
<accession>A0A7S5QZB3</accession>
<evidence type="ECO:0000313" key="1">
    <source>
        <dbReference type="EMBL" id="QIG68788.1"/>
    </source>
</evidence>
<keyword evidence="2" id="KW-1185">Reference proteome</keyword>
<sequence>MRRSLRSTQSAKKVRVGHSDIGYLYRYDTSWNQDWKGRVPIFQCWEYPIISETPHTYLIYDGTFKHRRIYKNNRRAWAHANELDAKEHFVKRKLNQYSIISAQLEDANQVLRVLMEDWGQDTGQLPNRKTIHQVFQEELEAQRLEDFYKQDLI</sequence>
<dbReference type="EMBL" id="MN988497">
    <property type="protein sequence ID" value="QIG68788.1"/>
    <property type="molecule type" value="Genomic_DNA"/>
</dbReference>
<name>A0A7S5QZB3_9CAUD</name>
<gene>
    <name evidence="1" type="ORF">EVB68_051</name>
</gene>
<reference evidence="1" key="1">
    <citation type="submission" date="2020-01" db="EMBL/GenBank/DDBJ databases">
        <title>Patterns of diversity and host range of bacteriophage communities associated with bean-nodulatin bacteria.</title>
        <authorList>
            <person name="Vann Cauwenberghe J."/>
            <person name="Santamaria R.I."/>
            <person name="Bustos P."/>
            <person name="Juarez S."/>
            <person name="Gonzalez V."/>
        </authorList>
    </citation>
    <scope>NUCLEOTIDE SEQUENCE</scope>
</reference>
<evidence type="ECO:0000313" key="2">
    <source>
        <dbReference type="Proteomes" id="UP000656384"/>
    </source>
</evidence>
<dbReference type="Proteomes" id="UP000656384">
    <property type="component" value="Segment"/>
</dbReference>
<proteinExistence type="predicted"/>
<protein>
    <submittedName>
        <fullName evidence="1">Uncharacterized protein</fullName>
    </submittedName>
</protein>